<dbReference type="PANTHER" id="PTHR44154">
    <property type="entry name" value="QUINONE OXIDOREDUCTASE"/>
    <property type="match status" value="1"/>
</dbReference>
<feature type="domain" description="Alcohol dehydrogenase-like N-terminal" evidence="2">
    <location>
        <begin position="68"/>
        <end position="116"/>
    </location>
</feature>
<dbReference type="EMBL" id="LSRX01003885">
    <property type="protein sequence ID" value="OLP74337.1"/>
    <property type="molecule type" value="Genomic_DNA"/>
</dbReference>
<sequence length="124" mass="13271">MPCLPSERCQLDNAPLCALMQQSVGDVLSPQDWSTKPRQTLVKFLPELHDGAAGLRLLPKRDVEGTGSSHVSIEVYAAAVNFPDLLMTCGGYQYRPRLPYTPGTEAAGVIRAVGKKGSAAGRTC</sequence>
<evidence type="ECO:0000313" key="4">
    <source>
        <dbReference type="Proteomes" id="UP000186817"/>
    </source>
</evidence>
<keyword evidence="4" id="KW-1185">Reference proteome</keyword>
<dbReference type="OrthoDB" id="3941538at2759"/>
<protein>
    <submittedName>
        <fullName evidence="3">Quinone oxidoreductase-like protein 2-like</fullName>
    </submittedName>
</protein>
<evidence type="ECO:0000313" key="3">
    <source>
        <dbReference type="EMBL" id="OLP74337.1"/>
    </source>
</evidence>
<gene>
    <name evidence="3" type="ORF">AK812_SmicGene46154</name>
</gene>
<organism evidence="3 4">
    <name type="scientific">Symbiodinium microadriaticum</name>
    <name type="common">Dinoflagellate</name>
    <name type="synonym">Zooxanthella microadriatica</name>
    <dbReference type="NCBI Taxonomy" id="2951"/>
    <lineage>
        <taxon>Eukaryota</taxon>
        <taxon>Sar</taxon>
        <taxon>Alveolata</taxon>
        <taxon>Dinophyceae</taxon>
        <taxon>Suessiales</taxon>
        <taxon>Symbiodiniaceae</taxon>
        <taxon>Symbiodinium</taxon>
    </lineage>
</organism>
<dbReference type="Pfam" id="PF08240">
    <property type="entry name" value="ADH_N"/>
    <property type="match status" value="1"/>
</dbReference>
<reference evidence="3 4" key="1">
    <citation type="submission" date="2016-02" db="EMBL/GenBank/DDBJ databases">
        <title>Genome analysis of coral dinoflagellate symbionts highlights evolutionary adaptations to a symbiotic lifestyle.</title>
        <authorList>
            <person name="Aranda M."/>
            <person name="Li Y."/>
            <person name="Liew Y.J."/>
            <person name="Baumgarten S."/>
            <person name="Simakov O."/>
            <person name="Wilson M."/>
            <person name="Piel J."/>
            <person name="Ashoor H."/>
            <person name="Bougouffa S."/>
            <person name="Bajic V.B."/>
            <person name="Ryu T."/>
            <person name="Ravasi T."/>
            <person name="Bayer T."/>
            <person name="Micklem G."/>
            <person name="Kim H."/>
            <person name="Bhak J."/>
            <person name="Lajeunesse T.C."/>
            <person name="Voolstra C.R."/>
        </authorList>
    </citation>
    <scope>NUCLEOTIDE SEQUENCE [LARGE SCALE GENOMIC DNA]</scope>
    <source>
        <strain evidence="3 4">CCMP2467</strain>
    </source>
</reference>
<dbReference type="InterPro" id="IPR011032">
    <property type="entry name" value="GroES-like_sf"/>
</dbReference>
<dbReference type="Gene3D" id="3.90.180.10">
    <property type="entry name" value="Medium-chain alcohol dehydrogenases, catalytic domain"/>
    <property type="match status" value="1"/>
</dbReference>
<dbReference type="SUPFAM" id="SSF50129">
    <property type="entry name" value="GroES-like"/>
    <property type="match status" value="1"/>
</dbReference>
<keyword evidence="1" id="KW-0521">NADP</keyword>
<comment type="caution">
    <text evidence="3">The sequence shown here is derived from an EMBL/GenBank/DDBJ whole genome shotgun (WGS) entry which is preliminary data.</text>
</comment>
<dbReference type="Proteomes" id="UP000186817">
    <property type="component" value="Unassembled WGS sequence"/>
</dbReference>
<dbReference type="InterPro" id="IPR013154">
    <property type="entry name" value="ADH-like_N"/>
</dbReference>
<name>A0A1Q9BUG9_SYMMI</name>
<proteinExistence type="predicted"/>
<evidence type="ECO:0000256" key="1">
    <source>
        <dbReference type="ARBA" id="ARBA00022857"/>
    </source>
</evidence>
<accession>A0A1Q9BUG9</accession>
<dbReference type="PANTHER" id="PTHR44154:SF1">
    <property type="entry name" value="QUINONE OXIDOREDUCTASE"/>
    <property type="match status" value="1"/>
</dbReference>
<dbReference type="AlphaFoldDB" id="A0A1Q9BUG9"/>
<evidence type="ECO:0000259" key="2">
    <source>
        <dbReference type="Pfam" id="PF08240"/>
    </source>
</evidence>
<dbReference type="InterPro" id="IPR051603">
    <property type="entry name" value="Zinc-ADH_QOR/CCCR"/>
</dbReference>